<evidence type="ECO:0000256" key="5">
    <source>
        <dbReference type="ARBA" id="ARBA00023125"/>
    </source>
</evidence>
<dbReference type="PROSITE" id="PS50110">
    <property type="entry name" value="RESPONSE_REGULATORY"/>
    <property type="match status" value="1"/>
</dbReference>
<feature type="DNA-binding region" description="OmpR/PhoB-type" evidence="9">
    <location>
        <begin position="127"/>
        <end position="226"/>
    </location>
</feature>
<evidence type="ECO:0000256" key="4">
    <source>
        <dbReference type="ARBA" id="ARBA00023015"/>
    </source>
</evidence>
<accession>A0A1M5XI89</accession>
<keyword evidence="13" id="KW-1185">Reference proteome</keyword>
<dbReference type="SUPFAM" id="SSF52172">
    <property type="entry name" value="CheY-like"/>
    <property type="match status" value="1"/>
</dbReference>
<feature type="domain" description="OmpR/PhoB-type" evidence="11">
    <location>
        <begin position="127"/>
        <end position="226"/>
    </location>
</feature>
<evidence type="ECO:0000256" key="2">
    <source>
        <dbReference type="ARBA" id="ARBA00022553"/>
    </source>
</evidence>
<evidence type="ECO:0000256" key="3">
    <source>
        <dbReference type="ARBA" id="ARBA00023012"/>
    </source>
</evidence>
<dbReference type="GO" id="GO:0032993">
    <property type="term" value="C:protein-DNA complex"/>
    <property type="evidence" value="ECO:0007669"/>
    <property type="project" value="TreeGrafter"/>
</dbReference>
<dbReference type="PANTHER" id="PTHR48111:SF54">
    <property type="entry name" value="STAGE 0 SPORULATION PROTEIN A HOMOLOG"/>
    <property type="match status" value="1"/>
</dbReference>
<evidence type="ECO:0000256" key="6">
    <source>
        <dbReference type="ARBA" id="ARBA00023163"/>
    </source>
</evidence>
<evidence type="ECO:0000313" key="12">
    <source>
        <dbReference type="EMBL" id="SHH99469.1"/>
    </source>
</evidence>
<protein>
    <recommendedName>
        <fullName evidence="1">Stage 0 sporulation protein A homolog</fullName>
    </recommendedName>
</protein>
<dbReference type="Pfam" id="PF00072">
    <property type="entry name" value="Response_reg"/>
    <property type="match status" value="1"/>
</dbReference>
<keyword evidence="6" id="KW-0804">Transcription</keyword>
<evidence type="ECO:0000256" key="9">
    <source>
        <dbReference type="PROSITE-ProRule" id="PRU01091"/>
    </source>
</evidence>
<evidence type="ECO:0000313" key="13">
    <source>
        <dbReference type="Proteomes" id="UP000184447"/>
    </source>
</evidence>
<keyword evidence="2 8" id="KW-0597">Phosphoprotein</keyword>
<feature type="modified residue" description="4-aspartylphosphate" evidence="8">
    <location>
        <position position="53"/>
    </location>
</feature>
<dbReference type="GO" id="GO:0005829">
    <property type="term" value="C:cytosol"/>
    <property type="evidence" value="ECO:0007669"/>
    <property type="project" value="TreeGrafter"/>
</dbReference>
<dbReference type="AlphaFoldDB" id="A0A1M5XI89"/>
<dbReference type="GO" id="GO:0000976">
    <property type="term" value="F:transcription cis-regulatory region binding"/>
    <property type="evidence" value="ECO:0007669"/>
    <property type="project" value="TreeGrafter"/>
</dbReference>
<dbReference type="Gene3D" id="3.40.50.2300">
    <property type="match status" value="1"/>
</dbReference>
<keyword evidence="4" id="KW-0805">Transcription regulation</keyword>
<dbReference type="FunFam" id="3.40.50.2300:FF:000001">
    <property type="entry name" value="DNA-binding response regulator PhoB"/>
    <property type="match status" value="1"/>
</dbReference>
<dbReference type="InterPro" id="IPR011006">
    <property type="entry name" value="CheY-like_superfamily"/>
</dbReference>
<dbReference type="InterPro" id="IPR039420">
    <property type="entry name" value="WalR-like"/>
</dbReference>
<evidence type="ECO:0000256" key="8">
    <source>
        <dbReference type="PROSITE-ProRule" id="PRU00169"/>
    </source>
</evidence>
<evidence type="ECO:0000259" key="11">
    <source>
        <dbReference type="PROSITE" id="PS51755"/>
    </source>
</evidence>
<dbReference type="SMART" id="SM00862">
    <property type="entry name" value="Trans_reg_C"/>
    <property type="match status" value="1"/>
</dbReference>
<evidence type="ECO:0000256" key="1">
    <source>
        <dbReference type="ARBA" id="ARBA00018672"/>
    </source>
</evidence>
<feature type="domain" description="Response regulatory" evidence="10">
    <location>
        <begin position="4"/>
        <end position="118"/>
    </location>
</feature>
<reference evidence="12 13" key="1">
    <citation type="submission" date="2016-11" db="EMBL/GenBank/DDBJ databases">
        <authorList>
            <person name="Jaros S."/>
            <person name="Januszkiewicz K."/>
            <person name="Wedrychowicz H."/>
        </authorList>
    </citation>
    <scope>NUCLEOTIDE SEQUENCE [LARGE SCALE GENOMIC DNA]</scope>
    <source>
        <strain evidence="12 13">DSM 8605</strain>
    </source>
</reference>
<dbReference type="PROSITE" id="PS51755">
    <property type="entry name" value="OMPR_PHOB"/>
    <property type="match status" value="1"/>
</dbReference>
<dbReference type="STRING" id="1121316.SAMN02745207_03669"/>
<evidence type="ECO:0000259" key="10">
    <source>
        <dbReference type="PROSITE" id="PS50110"/>
    </source>
</evidence>
<organism evidence="12 13">
    <name type="scientific">Clostridium grantii DSM 8605</name>
    <dbReference type="NCBI Taxonomy" id="1121316"/>
    <lineage>
        <taxon>Bacteria</taxon>
        <taxon>Bacillati</taxon>
        <taxon>Bacillota</taxon>
        <taxon>Clostridia</taxon>
        <taxon>Eubacteriales</taxon>
        <taxon>Clostridiaceae</taxon>
        <taxon>Clostridium</taxon>
    </lineage>
</organism>
<gene>
    <name evidence="12" type="ORF">SAMN02745207_03669</name>
</gene>
<dbReference type="Proteomes" id="UP000184447">
    <property type="component" value="Unassembled WGS sequence"/>
</dbReference>
<dbReference type="InterPro" id="IPR001867">
    <property type="entry name" value="OmpR/PhoB-type_DNA-bd"/>
</dbReference>
<dbReference type="Pfam" id="PF00486">
    <property type="entry name" value="Trans_reg_C"/>
    <property type="match status" value="1"/>
</dbReference>
<dbReference type="SMART" id="SM00448">
    <property type="entry name" value="REC"/>
    <property type="match status" value="1"/>
</dbReference>
<dbReference type="Gene3D" id="1.10.10.10">
    <property type="entry name" value="Winged helix-like DNA-binding domain superfamily/Winged helix DNA-binding domain"/>
    <property type="match status" value="1"/>
</dbReference>
<dbReference type="GO" id="GO:0000156">
    <property type="term" value="F:phosphorelay response regulator activity"/>
    <property type="evidence" value="ECO:0007669"/>
    <property type="project" value="TreeGrafter"/>
</dbReference>
<name>A0A1M5XI89_9CLOT</name>
<evidence type="ECO:0000256" key="7">
    <source>
        <dbReference type="ARBA" id="ARBA00024867"/>
    </source>
</evidence>
<dbReference type="OrthoDB" id="9790442at2"/>
<sequence>MNEKVLLVEDEASIRRFTKIVLKKHGFNVLEADSGEAGLDIVNQESPLVVLLDVMLPGINGFEVCKKIRETNPNIGIIMLTARSQDKDKIEGLNHGADDYLVKPFNPLELSARIQSLLRRMDSKSKSNNLISGPFKIDLDAKLVSKDNLQLNLTPKEFLLLKILIENKNKVLNRSELLDLVWGYNYIGDPKIVDVNVRRLRSKLEKNPSEPDYVETIWGMGYIWKEN</sequence>
<dbReference type="GO" id="GO:0006355">
    <property type="term" value="P:regulation of DNA-templated transcription"/>
    <property type="evidence" value="ECO:0007669"/>
    <property type="project" value="InterPro"/>
</dbReference>
<dbReference type="EMBL" id="FQXM01000030">
    <property type="protein sequence ID" value="SHH99469.1"/>
    <property type="molecule type" value="Genomic_DNA"/>
</dbReference>
<dbReference type="CDD" id="cd00383">
    <property type="entry name" value="trans_reg_C"/>
    <property type="match status" value="1"/>
</dbReference>
<dbReference type="RefSeq" id="WP_073340426.1">
    <property type="nucleotide sequence ID" value="NZ_FQXM01000030.1"/>
</dbReference>
<proteinExistence type="predicted"/>
<keyword evidence="3" id="KW-0902">Two-component regulatory system</keyword>
<comment type="function">
    <text evidence="7">May play the central regulatory role in sporulation. It may be an element of the effector pathway responsible for the activation of sporulation genes in response to nutritional stress. Spo0A may act in concert with spo0H (a sigma factor) to control the expression of some genes that are critical to the sporulation process.</text>
</comment>
<dbReference type="InterPro" id="IPR036388">
    <property type="entry name" value="WH-like_DNA-bd_sf"/>
</dbReference>
<dbReference type="FunFam" id="1.10.10.10:FF:000018">
    <property type="entry name" value="DNA-binding response regulator ResD"/>
    <property type="match status" value="1"/>
</dbReference>
<dbReference type="CDD" id="cd17574">
    <property type="entry name" value="REC_OmpR"/>
    <property type="match status" value="1"/>
</dbReference>
<dbReference type="Gene3D" id="6.10.250.690">
    <property type="match status" value="1"/>
</dbReference>
<dbReference type="InterPro" id="IPR001789">
    <property type="entry name" value="Sig_transdc_resp-reg_receiver"/>
</dbReference>
<keyword evidence="5 9" id="KW-0238">DNA-binding</keyword>
<dbReference type="PANTHER" id="PTHR48111">
    <property type="entry name" value="REGULATOR OF RPOS"/>
    <property type="match status" value="1"/>
</dbReference>